<dbReference type="Proteomes" id="UP000614469">
    <property type="component" value="Unassembled WGS sequence"/>
</dbReference>
<proteinExistence type="predicted"/>
<comment type="caution">
    <text evidence="2">The sequence shown here is derived from an EMBL/GenBank/DDBJ whole genome shotgun (WGS) entry which is preliminary data.</text>
</comment>
<evidence type="ECO:0000313" key="2">
    <source>
        <dbReference type="EMBL" id="MBC8335354.1"/>
    </source>
</evidence>
<name>A0A8J6TIX3_9CHLR</name>
<feature type="transmembrane region" description="Helical" evidence="1">
    <location>
        <begin position="82"/>
        <end position="107"/>
    </location>
</feature>
<feature type="transmembrane region" description="Helical" evidence="1">
    <location>
        <begin position="16"/>
        <end position="36"/>
    </location>
</feature>
<feature type="transmembrane region" description="Helical" evidence="1">
    <location>
        <begin position="56"/>
        <end position="75"/>
    </location>
</feature>
<evidence type="ECO:0000256" key="1">
    <source>
        <dbReference type="SAM" id="Phobius"/>
    </source>
</evidence>
<keyword evidence="1" id="KW-0812">Transmembrane</keyword>
<sequence>MSKSNVKAKPGAKTNWSAGIIIGLGISILLIGSGIVKMLVSESHGVVDVTTGRTVFLFGLYLALPWGLLSLIAGIKAKVKKMVAITGIIFGVVSILFGLISWIWFFMVSPFASAFS</sequence>
<organism evidence="2 3">
    <name type="scientific">Candidatus Desulfolinea nitratireducens</name>
    <dbReference type="NCBI Taxonomy" id="2841698"/>
    <lineage>
        <taxon>Bacteria</taxon>
        <taxon>Bacillati</taxon>
        <taxon>Chloroflexota</taxon>
        <taxon>Anaerolineae</taxon>
        <taxon>Anaerolineales</taxon>
        <taxon>Anaerolineales incertae sedis</taxon>
        <taxon>Candidatus Desulfolinea</taxon>
    </lineage>
</organism>
<protein>
    <submittedName>
        <fullName evidence="2">Uncharacterized protein</fullName>
    </submittedName>
</protein>
<gene>
    <name evidence="2" type="ORF">H8E29_08830</name>
</gene>
<dbReference type="EMBL" id="JACNJN010000104">
    <property type="protein sequence ID" value="MBC8335354.1"/>
    <property type="molecule type" value="Genomic_DNA"/>
</dbReference>
<dbReference type="AlphaFoldDB" id="A0A8J6TIX3"/>
<keyword evidence="1" id="KW-0472">Membrane</keyword>
<keyword evidence="1" id="KW-1133">Transmembrane helix</keyword>
<reference evidence="2 3" key="1">
    <citation type="submission" date="2020-08" db="EMBL/GenBank/DDBJ databases">
        <title>Bridging the membrane lipid divide: bacteria of the FCB group superphylum have the potential to synthesize archaeal ether lipids.</title>
        <authorList>
            <person name="Villanueva L."/>
            <person name="Von Meijenfeldt F.A.B."/>
            <person name="Westbye A.B."/>
            <person name="Yadav S."/>
            <person name="Hopmans E.C."/>
            <person name="Dutilh B.E."/>
            <person name="Sinninghe Damste J.S."/>
        </authorList>
    </citation>
    <scope>NUCLEOTIDE SEQUENCE [LARGE SCALE GENOMIC DNA]</scope>
    <source>
        <strain evidence="2">NIOZ-UU36</strain>
    </source>
</reference>
<accession>A0A8J6TIX3</accession>
<evidence type="ECO:0000313" key="3">
    <source>
        <dbReference type="Proteomes" id="UP000614469"/>
    </source>
</evidence>